<dbReference type="OrthoDB" id="10679941at2759"/>
<dbReference type="AlphaFoldDB" id="A0A9P4IRB5"/>
<sequence>MWSTTLLAVLSAVSGLLAVDAALPQNQKRDSTNVQCTSHLWVCNTKTCEPRQTTISTLTSTITSFLTTTTTPTVYLNPTVSLVTITSTITSYGTPTTTTSISNEGNNRRDYLAKRLPTLSATVCTAYLTHTIFPYHYITGQAVTSTGPAWSTVTKTSFVTATAPDSTTEVVSAFYSTVTARVAAVVTDKVCGPSSTTAALQRRVAPTDVLDSARALEVRDLVTHVSYSAVPTTVTATILTLSVTASAVPNNNVTINNQLWNVYNSMTLLNAVSGYLHSCLCTSSGGTCTYGSASVTCNSFDACTTMCSKIPACYGTAMIAGYCNLLNFTPLTTPDSCAATDSSNEVSAFIKRLGPNTIP</sequence>
<protein>
    <submittedName>
        <fullName evidence="2">Uncharacterized protein</fullName>
    </submittedName>
</protein>
<proteinExistence type="predicted"/>
<feature type="chain" id="PRO_5040240498" evidence="1">
    <location>
        <begin position="19"/>
        <end position="359"/>
    </location>
</feature>
<dbReference type="EMBL" id="ML996092">
    <property type="protein sequence ID" value="KAF2148627.1"/>
    <property type="molecule type" value="Genomic_DNA"/>
</dbReference>
<reference evidence="2" key="1">
    <citation type="journal article" date="2020" name="Stud. Mycol.">
        <title>101 Dothideomycetes genomes: a test case for predicting lifestyles and emergence of pathogens.</title>
        <authorList>
            <person name="Haridas S."/>
            <person name="Albert R."/>
            <person name="Binder M."/>
            <person name="Bloem J."/>
            <person name="Labutti K."/>
            <person name="Salamov A."/>
            <person name="Andreopoulos B."/>
            <person name="Baker S."/>
            <person name="Barry K."/>
            <person name="Bills G."/>
            <person name="Bluhm B."/>
            <person name="Cannon C."/>
            <person name="Castanera R."/>
            <person name="Culley D."/>
            <person name="Daum C."/>
            <person name="Ezra D."/>
            <person name="Gonzalez J."/>
            <person name="Henrissat B."/>
            <person name="Kuo A."/>
            <person name="Liang C."/>
            <person name="Lipzen A."/>
            <person name="Lutzoni F."/>
            <person name="Magnuson J."/>
            <person name="Mondo S."/>
            <person name="Nolan M."/>
            <person name="Ohm R."/>
            <person name="Pangilinan J."/>
            <person name="Park H.-J."/>
            <person name="Ramirez L."/>
            <person name="Alfaro M."/>
            <person name="Sun H."/>
            <person name="Tritt A."/>
            <person name="Yoshinaga Y."/>
            <person name="Zwiers L.-H."/>
            <person name="Turgeon B."/>
            <person name="Goodwin S."/>
            <person name="Spatafora J."/>
            <person name="Crous P."/>
            <person name="Grigoriev I."/>
        </authorList>
    </citation>
    <scope>NUCLEOTIDE SEQUENCE</scope>
    <source>
        <strain evidence="2">CBS 260.36</strain>
    </source>
</reference>
<keyword evidence="3" id="KW-1185">Reference proteome</keyword>
<evidence type="ECO:0000313" key="2">
    <source>
        <dbReference type="EMBL" id="KAF2148627.1"/>
    </source>
</evidence>
<gene>
    <name evidence="2" type="ORF">K461DRAFT_282087</name>
</gene>
<dbReference type="Proteomes" id="UP000799439">
    <property type="component" value="Unassembled WGS sequence"/>
</dbReference>
<name>A0A9P4IRB5_9PEZI</name>
<accession>A0A9P4IRB5</accession>
<feature type="signal peptide" evidence="1">
    <location>
        <begin position="1"/>
        <end position="18"/>
    </location>
</feature>
<organism evidence="2 3">
    <name type="scientific">Myriangium duriaei CBS 260.36</name>
    <dbReference type="NCBI Taxonomy" id="1168546"/>
    <lineage>
        <taxon>Eukaryota</taxon>
        <taxon>Fungi</taxon>
        <taxon>Dikarya</taxon>
        <taxon>Ascomycota</taxon>
        <taxon>Pezizomycotina</taxon>
        <taxon>Dothideomycetes</taxon>
        <taxon>Dothideomycetidae</taxon>
        <taxon>Myriangiales</taxon>
        <taxon>Myriangiaceae</taxon>
        <taxon>Myriangium</taxon>
    </lineage>
</organism>
<evidence type="ECO:0000256" key="1">
    <source>
        <dbReference type="SAM" id="SignalP"/>
    </source>
</evidence>
<comment type="caution">
    <text evidence="2">The sequence shown here is derived from an EMBL/GenBank/DDBJ whole genome shotgun (WGS) entry which is preliminary data.</text>
</comment>
<evidence type="ECO:0000313" key="3">
    <source>
        <dbReference type="Proteomes" id="UP000799439"/>
    </source>
</evidence>
<keyword evidence="1" id="KW-0732">Signal</keyword>